<sequence>MESLPDNIYLKFHPDTLTYIRRQYNLDKPGEMDRAIDVLEEWLKKQNHFTVKSFPRNFLERQIILDKGSVERVKNQLENLFTMKSIVTSFIGKYDARNDFGEIYDV</sequence>
<comment type="caution">
    <text evidence="1">The sequence shown here is derived from an EMBL/GenBank/DDBJ whole genome shotgun (WGS) entry which is preliminary data.</text>
</comment>
<keyword evidence="2" id="KW-1185">Reference proteome</keyword>
<evidence type="ECO:0000313" key="2">
    <source>
        <dbReference type="Proteomes" id="UP000037510"/>
    </source>
</evidence>
<gene>
    <name evidence="1" type="ORF">OBRU01_19792</name>
</gene>
<protein>
    <submittedName>
        <fullName evidence="1">CRAL/TRIO domain-containing protein</fullName>
    </submittedName>
</protein>
<dbReference type="AlphaFoldDB" id="A0A0L7KW51"/>
<reference evidence="1 2" key="1">
    <citation type="journal article" date="2015" name="Genome Biol. Evol.">
        <title>The genome of winter moth (Operophtera brumata) provides a genomic perspective on sexual dimorphism and phenology.</title>
        <authorList>
            <person name="Derks M.F."/>
            <person name="Smit S."/>
            <person name="Salis L."/>
            <person name="Schijlen E."/>
            <person name="Bossers A."/>
            <person name="Mateman C."/>
            <person name="Pijl A.S."/>
            <person name="de Ridder D."/>
            <person name="Groenen M.A."/>
            <person name="Visser M.E."/>
            <person name="Megens H.J."/>
        </authorList>
    </citation>
    <scope>NUCLEOTIDE SEQUENCE [LARGE SCALE GENOMIC DNA]</scope>
    <source>
        <strain evidence="1">WM2013NL</strain>
        <tissue evidence="1">Head and thorax</tissue>
    </source>
</reference>
<accession>A0A0L7KW51</accession>
<dbReference type="EMBL" id="JTDY01005025">
    <property type="protein sequence ID" value="KOB67463.1"/>
    <property type="molecule type" value="Genomic_DNA"/>
</dbReference>
<name>A0A0L7KW51_OPEBR</name>
<dbReference type="Proteomes" id="UP000037510">
    <property type="component" value="Unassembled WGS sequence"/>
</dbReference>
<feature type="non-terminal residue" evidence="1">
    <location>
        <position position="106"/>
    </location>
</feature>
<organism evidence="1 2">
    <name type="scientific">Operophtera brumata</name>
    <name type="common">Winter moth</name>
    <name type="synonym">Phalaena brumata</name>
    <dbReference type="NCBI Taxonomy" id="104452"/>
    <lineage>
        <taxon>Eukaryota</taxon>
        <taxon>Metazoa</taxon>
        <taxon>Ecdysozoa</taxon>
        <taxon>Arthropoda</taxon>
        <taxon>Hexapoda</taxon>
        <taxon>Insecta</taxon>
        <taxon>Pterygota</taxon>
        <taxon>Neoptera</taxon>
        <taxon>Endopterygota</taxon>
        <taxon>Lepidoptera</taxon>
        <taxon>Glossata</taxon>
        <taxon>Ditrysia</taxon>
        <taxon>Geometroidea</taxon>
        <taxon>Geometridae</taxon>
        <taxon>Larentiinae</taxon>
        <taxon>Operophtera</taxon>
    </lineage>
</organism>
<proteinExistence type="predicted"/>
<evidence type="ECO:0000313" key="1">
    <source>
        <dbReference type="EMBL" id="KOB67463.1"/>
    </source>
</evidence>